<reference evidence="1 3" key="1">
    <citation type="submission" date="2008-03" db="EMBL/GenBank/DDBJ databases">
        <title>Annotation of Ixodes scapularis.</title>
        <authorList>
            <consortium name="Ixodes scapularis Genome Project Consortium"/>
            <person name="Caler E."/>
            <person name="Hannick L.I."/>
            <person name="Bidwell S."/>
            <person name="Joardar V."/>
            <person name="Thiagarajan M."/>
            <person name="Amedeo P."/>
            <person name="Galinsky K.J."/>
            <person name="Schobel S."/>
            <person name="Inman J."/>
            <person name="Hostetler J."/>
            <person name="Miller J."/>
            <person name="Hammond M."/>
            <person name="Megy K."/>
            <person name="Lawson D."/>
            <person name="Kodira C."/>
            <person name="Sutton G."/>
            <person name="Meyer J."/>
            <person name="Hill C.A."/>
            <person name="Birren B."/>
            <person name="Nene V."/>
            <person name="Collins F."/>
            <person name="Alarcon-Chaidez F."/>
            <person name="Wikel S."/>
            <person name="Strausberg R."/>
        </authorList>
    </citation>
    <scope>NUCLEOTIDE SEQUENCE [LARGE SCALE GENOMIC DNA]</scope>
    <source>
        <strain evidence="3">Wikel</strain>
        <strain evidence="1">Wikel colony</strain>
    </source>
</reference>
<dbReference type="Proteomes" id="UP000001555">
    <property type="component" value="Unassembled WGS sequence"/>
</dbReference>
<sequence length="110" mass="12324">MRETEYQARWAPGRGIKASAEAETFRAYFYSAFGEYGHCLRTAVKVKCSQDRNALVESILQQTLDFVGHHCDNYYYGSRLCSRAGALPPPLSASLAALLAVFVARFCLRH</sequence>
<dbReference type="VEuPathDB" id="VectorBase:ISCI017881"/>
<dbReference type="EMBL" id="DS722680">
    <property type="protein sequence ID" value="EEC06554.1"/>
    <property type="molecule type" value="Genomic_DNA"/>
</dbReference>
<evidence type="ECO:0000313" key="3">
    <source>
        <dbReference type="Proteomes" id="UP000001555"/>
    </source>
</evidence>
<dbReference type="OrthoDB" id="6508447at2759"/>
<dbReference type="EMBL" id="ABJB010475344">
    <property type="status" value="NOT_ANNOTATED_CDS"/>
    <property type="molecule type" value="Genomic_DNA"/>
</dbReference>
<dbReference type="VEuPathDB" id="VectorBase:ISCW017881"/>
<gene>
    <name evidence="1" type="ORF">IscW_ISCW017881</name>
</gene>
<evidence type="ECO:0000313" key="2">
    <source>
        <dbReference type="EnsemblMetazoa" id="ISCW017881-PA"/>
    </source>
</evidence>
<accession>B7PIY2</accession>
<dbReference type="PaxDb" id="6945-B7PIY2"/>
<dbReference type="EnsemblMetazoa" id="ISCW017881-RA">
    <property type="protein sequence ID" value="ISCW017881-PA"/>
    <property type="gene ID" value="ISCW017881"/>
</dbReference>
<dbReference type="HOGENOM" id="CLU_2173734_0_0_1"/>
<dbReference type="VEuPathDB" id="VectorBase:ISCP_005623"/>
<dbReference type="InParanoid" id="B7PIY2"/>
<keyword evidence="3" id="KW-1185">Reference proteome</keyword>
<evidence type="ECO:0000313" key="1">
    <source>
        <dbReference type="EMBL" id="EEC06554.1"/>
    </source>
</evidence>
<name>B7PIY2_IXOSC</name>
<reference evidence="2" key="2">
    <citation type="submission" date="2020-05" db="UniProtKB">
        <authorList>
            <consortium name="EnsemblMetazoa"/>
        </authorList>
    </citation>
    <scope>IDENTIFICATION</scope>
    <source>
        <strain evidence="2">wikel</strain>
    </source>
</reference>
<organism>
    <name type="scientific">Ixodes scapularis</name>
    <name type="common">Black-legged tick</name>
    <name type="synonym">Deer tick</name>
    <dbReference type="NCBI Taxonomy" id="6945"/>
    <lineage>
        <taxon>Eukaryota</taxon>
        <taxon>Metazoa</taxon>
        <taxon>Ecdysozoa</taxon>
        <taxon>Arthropoda</taxon>
        <taxon>Chelicerata</taxon>
        <taxon>Arachnida</taxon>
        <taxon>Acari</taxon>
        <taxon>Parasitiformes</taxon>
        <taxon>Ixodida</taxon>
        <taxon>Ixodoidea</taxon>
        <taxon>Ixodidae</taxon>
        <taxon>Ixodinae</taxon>
        <taxon>Ixodes</taxon>
    </lineage>
</organism>
<proteinExistence type="predicted"/>
<protein>
    <submittedName>
        <fullName evidence="1 2">Uncharacterized protein</fullName>
    </submittedName>
</protein>
<dbReference type="AlphaFoldDB" id="B7PIY2"/>